<dbReference type="Proteomes" id="UP000827976">
    <property type="component" value="Chromosome 5"/>
</dbReference>
<accession>A0ACB7W8T8</accession>
<keyword evidence="2" id="KW-1185">Reference proteome</keyword>
<gene>
    <name evidence="1" type="ORF">IHE45_05G220100</name>
</gene>
<keyword evidence="1" id="KW-0808">Transferase</keyword>
<reference evidence="2" key="1">
    <citation type="journal article" date="2022" name="Nat. Commun.">
        <title>Chromosome evolution and the genetic basis of agronomically important traits in greater yam.</title>
        <authorList>
            <person name="Bredeson J.V."/>
            <person name="Lyons J.B."/>
            <person name="Oniyinde I.O."/>
            <person name="Okereke N.R."/>
            <person name="Kolade O."/>
            <person name="Nnabue I."/>
            <person name="Nwadili C.O."/>
            <person name="Hribova E."/>
            <person name="Parker M."/>
            <person name="Nwogha J."/>
            <person name="Shu S."/>
            <person name="Carlson J."/>
            <person name="Kariba R."/>
            <person name="Muthemba S."/>
            <person name="Knop K."/>
            <person name="Barton G.J."/>
            <person name="Sherwood A.V."/>
            <person name="Lopez-Montes A."/>
            <person name="Asiedu R."/>
            <person name="Jamnadass R."/>
            <person name="Muchugi A."/>
            <person name="Goodstein D."/>
            <person name="Egesi C.N."/>
            <person name="Featherston J."/>
            <person name="Asfaw A."/>
            <person name="Simpson G.G."/>
            <person name="Dolezel J."/>
            <person name="Hendre P.S."/>
            <person name="Van Deynze A."/>
            <person name="Kumar P.L."/>
            <person name="Obidiegwu J.E."/>
            <person name="Bhattacharjee R."/>
            <person name="Rokhsar D.S."/>
        </authorList>
    </citation>
    <scope>NUCLEOTIDE SEQUENCE [LARGE SCALE GENOMIC DNA]</scope>
    <source>
        <strain evidence="2">cv. TDa95/00328</strain>
    </source>
</reference>
<sequence length="195" mass="21443">MCWSLVLVQGLISNTMLELIKILMSSALTLIKRWRSMLGKRPQPLDYHLPVLVLSKGYENQSYASAIVRKLDLASIYLVGEALPAADNSMDAVIGTIVLCSVEDVYQSLKEVKRVLKPGGLYLFIEHVAAPDGTLLRLAQTALDPLQQLLSDGCHLTRETGKQISEAGFSNLILNMTFLSNVSLISPHVYGIAFK</sequence>
<evidence type="ECO:0000313" key="1">
    <source>
        <dbReference type="EMBL" id="KAH7684010.1"/>
    </source>
</evidence>
<dbReference type="EMBL" id="CM037015">
    <property type="protein sequence ID" value="KAH7684010.1"/>
    <property type="molecule type" value="Genomic_DNA"/>
</dbReference>
<organism evidence="1 2">
    <name type="scientific">Dioscorea alata</name>
    <name type="common">Purple yam</name>
    <dbReference type="NCBI Taxonomy" id="55571"/>
    <lineage>
        <taxon>Eukaryota</taxon>
        <taxon>Viridiplantae</taxon>
        <taxon>Streptophyta</taxon>
        <taxon>Embryophyta</taxon>
        <taxon>Tracheophyta</taxon>
        <taxon>Spermatophyta</taxon>
        <taxon>Magnoliopsida</taxon>
        <taxon>Liliopsida</taxon>
        <taxon>Dioscoreales</taxon>
        <taxon>Dioscoreaceae</taxon>
        <taxon>Dioscorea</taxon>
    </lineage>
</organism>
<comment type="caution">
    <text evidence="1">The sequence shown here is derived from an EMBL/GenBank/DDBJ whole genome shotgun (WGS) entry which is preliminary data.</text>
</comment>
<name>A0ACB7W8T8_DIOAL</name>
<proteinExistence type="predicted"/>
<protein>
    <submittedName>
        <fullName evidence="1">S-adenosyl-L-methionine-dependent methyltransferase protein</fullName>
    </submittedName>
</protein>
<keyword evidence="1" id="KW-0489">Methyltransferase</keyword>
<evidence type="ECO:0000313" key="2">
    <source>
        <dbReference type="Proteomes" id="UP000827976"/>
    </source>
</evidence>